<sequence length="283" mass="31157">MRAPGNRQRWALVNIPGNHHLGYSLSEQASHQELALIRSFKESSSSGLAHAAATVRRSPCTELWRGQRREARASSGRCGLNGQRGSCQQQNRAPWPCDIPRRRKDLVLEFTGVSRFGRCQQDELAVSLAQQQQQSCLTQSLPVAIARAVLSTLCGGLLGRSSPKLLWPPKSLPSPLHSFKIWGSRSSTTSRLAEHLSSLLRASKSPPEPWNFTSVPRRDFLAQLPRQIAAAADAPLLFHKTGIAPRAQLSRRGASIVLCPWLDISHVTCPDTFYDCASCPIIL</sequence>
<dbReference type="EMBL" id="CAJNNV010025142">
    <property type="protein sequence ID" value="CAE8612655.1"/>
    <property type="molecule type" value="Genomic_DNA"/>
</dbReference>
<gene>
    <name evidence="1" type="ORF">PGLA1383_LOCUS30445</name>
</gene>
<evidence type="ECO:0000313" key="2">
    <source>
        <dbReference type="Proteomes" id="UP000654075"/>
    </source>
</evidence>
<accession>A0A813FQJ7</accession>
<proteinExistence type="predicted"/>
<keyword evidence="2" id="KW-1185">Reference proteome</keyword>
<organism evidence="1 2">
    <name type="scientific">Polarella glacialis</name>
    <name type="common">Dinoflagellate</name>
    <dbReference type="NCBI Taxonomy" id="89957"/>
    <lineage>
        <taxon>Eukaryota</taxon>
        <taxon>Sar</taxon>
        <taxon>Alveolata</taxon>
        <taxon>Dinophyceae</taxon>
        <taxon>Suessiales</taxon>
        <taxon>Suessiaceae</taxon>
        <taxon>Polarella</taxon>
    </lineage>
</organism>
<comment type="caution">
    <text evidence="1">The sequence shown here is derived from an EMBL/GenBank/DDBJ whole genome shotgun (WGS) entry which is preliminary data.</text>
</comment>
<name>A0A813FQJ7_POLGL</name>
<evidence type="ECO:0000313" key="1">
    <source>
        <dbReference type="EMBL" id="CAE8612655.1"/>
    </source>
</evidence>
<reference evidence="1" key="1">
    <citation type="submission" date="2021-02" db="EMBL/GenBank/DDBJ databases">
        <authorList>
            <person name="Dougan E. K."/>
            <person name="Rhodes N."/>
            <person name="Thang M."/>
            <person name="Chan C."/>
        </authorList>
    </citation>
    <scope>NUCLEOTIDE SEQUENCE</scope>
</reference>
<dbReference type="AlphaFoldDB" id="A0A813FQJ7"/>
<protein>
    <submittedName>
        <fullName evidence="1">Uncharacterized protein</fullName>
    </submittedName>
</protein>
<dbReference type="Proteomes" id="UP000654075">
    <property type="component" value="Unassembled WGS sequence"/>
</dbReference>